<dbReference type="CDD" id="cd00082">
    <property type="entry name" value="HisKA"/>
    <property type="match status" value="1"/>
</dbReference>
<dbReference type="PRINTS" id="PR00344">
    <property type="entry name" value="BCTRLSENSOR"/>
</dbReference>
<dbReference type="SMART" id="SM00304">
    <property type="entry name" value="HAMP"/>
    <property type="match status" value="1"/>
</dbReference>
<dbReference type="PANTHER" id="PTHR45453">
    <property type="entry name" value="PHOSPHATE REGULON SENSOR PROTEIN PHOR"/>
    <property type="match status" value="1"/>
</dbReference>
<dbReference type="InterPro" id="IPR003660">
    <property type="entry name" value="HAMP_dom"/>
</dbReference>
<feature type="transmembrane region" description="Helical" evidence="8">
    <location>
        <begin position="158"/>
        <end position="176"/>
    </location>
</feature>
<dbReference type="EC" id="2.7.13.3" evidence="3"/>
<feature type="transmembrane region" description="Helical" evidence="8">
    <location>
        <begin position="12"/>
        <end position="32"/>
    </location>
</feature>
<evidence type="ECO:0000259" key="9">
    <source>
        <dbReference type="PROSITE" id="PS50109"/>
    </source>
</evidence>
<dbReference type="SUPFAM" id="SSF47384">
    <property type="entry name" value="Homodimeric domain of signal transducing histidine kinase"/>
    <property type="match status" value="1"/>
</dbReference>
<evidence type="ECO:0000313" key="11">
    <source>
        <dbReference type="EMBL" id="ACS86483.1"/>
    </source>
</evidence>
<protein>
    <recommendedName>
        <fullName evidence="3">histidine kinase</fullName>
        <ecNumber evidence="3">2.7.13.3</ecNumber>
    </recommendedName>
</protein>
<dbReference type="SMART" id="SM00387">
    <property type="entry name" value="HATPase_c"/>
    <property type="match status" value="1"/>
</dbReference>
<dbReference type="SMART" id="SM00388">
    <property type="entry name" value="HisKA"/>
    <property type="match status" value="1"/>
</dbReference>
<feature type="domain" description="HAMP" evidence="10">
    <location>
        <begin position="177"/>
        <end position="229"/>
    </location>
</feature>
<dbReference type="InterPro" id="IPR003594">
    <property type="entry name" value="HATPase_dom"/>
</dbReference>
<comment type="subcellular location">
    <subcellularLocation>
        <location evidence="2">Membrane</location>
    </subcellularLocation>
</comment>
<dbReference type="GO" id="GO:0016036">
    <property type="term" value="P:cellular response to phosphate starvation"/>
    <property type="evidence" value="ECO:0007669"/>
    <property type="project" value="TreeGrafter"/>
</dbReference>
<keyword evidence="8" id="KW-0472">Membrane</keyword>
<dbReference type="SUPFAM" id="SSF158472">
    <property type="entry name" value="HAMP domain-like"/>
    <property type="match status" value="1"/>
</dbReference>
<keyword evidence="7" id="KW-0902">Two-component regulatory system</keyword>
<dbReference type="FunFam" id="3.30.565.10:FF:000006">
    <property type="entry name" value="Sensor histidine kinase WalK"/>
    <property type="match status" value="1"/>
</dbReference>
<accession>C6CAI5</accession>
<dbReference type="PROSITE" id="PS50109">
    <property type="entry name" value="HIS_KIN"/>
    <property type="match status" value="1"/>
</dbReference>
<comment type="catalytic activity">
    <reaction evidence="1">
        <text>ATP + protein L-histidine = ADP + protein N-phospho-L-histidine.</text>
        <dbReference type="EC" id="2.7.13.3"/>
    </reaction>
</comment>
<dbReference type="eggNOG" id="COG2205">
    <property type="taxonomic scope" value="Bacteria"/>
</dbReference>
<keyword evidence="8" id="KW-0812">Transmembrane</keyword>
<dbReference type="InterPro" id="IPR036097">
    <property type="entry name" value="HisK_dim/P_sf"/>
</dbReference>
<dbReference type="FunFam" id="1.10.287.130:FF:000014">
    <property type="entry name" value="Signal transduction histidine-protein kinase BaeS"/>
    <property type="match status" value="1"/>
</dbReference>
<keyword evidence="12" id="KW-1185">Reference proteome</keyword>
<dbReference type="STRING" id="579405.Dd703_2706"/>
<dbReference type="Gene3D" id="1.10.287.130">
    <property type="match status" value="1"/>
</dbReference>
<dbReference type="InterPro" id="IPR050351">
    <property type="entry name" value="BphY/WalK/GraS-like"/>
</dbReference>
<evidence type="ECO:0000313" key="12">
    <source>
        <dbReference type="Proteomes" id="UP000002734"/>
    </source>
</evidence>
<keyword evidence="6 11" id="KW-0418">Kinase</keyword>
<evidence type="ECO:0000256" key="4">
    <source>
        <dbReference type="ARBA" id="ARBA00022553"/>
    </source>
</evidence>
<dbReference type="EMBL" id="CP001654">
    <property type="protein sequence ID" value="ACS86483.1"/>
    <property type="molecule type" value="Genomic_DNA"/>
</dbReference>
<dbReference type="GO" id="GO:0000155">
    <property type="term" value="F:phosphorelay sensor kinase activity"/>
    <property type="evidence" value="ECO:0007669"/>
    <property type="project" value="InterPro"/>
</dbReference>
<dbReference type="Gene3D" id="3.30.565.10">
    <property type="entry name" value="Histidine kinase-like ATPase, C-terminal domain"/>
    <property type="match status" value="1"/>
</dbReference>
<dbReference type="InterPro" id="IPR003661">
    <property type="entry name" value="HisK_dim/P_dom"/>
</dbReference>
<proteinExistence type="predicted"/>
<dbReference type="Gene3D" id="6.10.340.10">
    <property type="match status" value="1"/>
</dbReference>
<feature type="domain" description="Histidine kinase" evidence="9">
    <location>
        <begin position="237"/>
        <end position="452"/>
    </location>
</feature>
<sequence length="453" mass="51289">MKFGIAARQFLAIFITSMLVLIIMHFGVRISFEKGFIDYIRRSNEQRITQLKGLVEEQYQQHGSWEFLRNNERGIFSMIRSLEQSNDGALHGWRTRFWVMDTNDQRLLGPPIAIPAGSSWQPFRYKNQIVGWMVSAPIDGLTRNADISFDSQQQRTSWLIVGFSTLLAIVVTWLMSRGLLAPVKRLVDGIHQLAGGNFSARVTASGRDELGRLAQDFNQLASALEKNEQSRRAFMADVSHELRTPLAVLRGELEALQDGVRRPDASAFHSLQMEVEILTKLVNDLHQLSLSDLGALAYRKMPVAAIDLLQQSVALYRERFQHKGITLTTRFGVDENTVFGDPDRLSQLFNNLLENSLRYTDDHGRLEVETEWHPQRLMIHWRDSAPGITDEQLSLIFERFYRAENSRNRASGGSGLGLAICANIVEAHNGRLYAAHSPLGGVQITVELPLHTR</sequence>
<dbReference type="CDD" id="cd06225">
    <property type="entry name" value="HAMP"/>
    <property type="match status" value="1"/>
</dbReference>
<dbReference type="Pfam" id="PF02518">
    <property type="entry name" value="HATPase_c"/>
    <property type="match status" value="1"/>
</dbReference>
<evidence type="ECO:0000256" key="7">
    <source>
        <dbReference type="ARBA" id="ARBA00023012"/>
    </source>
</evidence>
<evidence type="ECO:0000256" key="5">
    <source>
        <dbReference type="ARBA" id="ARBA00022679"/>
    </source>
</evidence>
<organism evidence="11 12">
    <name type="scientific">Musicola paradisiaca (strain Ech703)</name>
    <name type="common">Dickeya paradisiaca</name>
    <name type="synonym">Dickeya dadantii</name>
    <dbReference type="NCBI Taxonomy" id="579405"/>
    <lineage>
        <taxon>Bacteria</taxon>
        <taxon>Pseudomonadati</taxon>
        <taxon>Pseudomonadota</taxon>
        <taxon>Gammaproteobacteria</taxon>
        <taxon>Enterobacterales</taxon>
        <taxon>Pectobacteriaceae</taxon>
        <taxon>Musicola</taxon>
    </lineage>
</organism>
<evidence type="ECO:0000259" key="10">
    <source>
        <dbReference type="PROSITE" id="PS50885"/>
    </source>
</evidence>
<name>C6CAI5_MUSP7</name>
<dbReference type="GO" id="GO:0004721">
    <property type="term" value="F:phosphoprotein phosphatase activity"/>
    <property type="evidence" value="ECO:0007669"/>
    <property type="project" value="TreeGrafter"/>
</dbReference>
<dbReference type="GO" id="GO:0005886">
    <property type="term" value="C:plasma membrane"/>
    <property type="evidence" value="ECO:0007669"/>
    <property type="project" value="TreeGrafter"/>
</dbReference>
<dbReference type="RefSeq" id="WP_015854388.1">
    <property type="nucleotide sequence ID" value="NC_012880.1"/>
</dbReference>
<evidence type="ECO:0000256" key="1">
    <source>
        <dbReference type="ARBA" id="ARBA00000085"/>
    </source>
</evidence>
<dbReference type="Pfam" id="PF00512">
    <property type="entry name" value="HisKA"/>
    <property type="match status" value="1"/>
</dbReference>
<dbReference type="HOGENOM" id="CLU_000445_89_6_6"/>
<dbReference type="Pfam" id="PF00672">
    <property type="entry name" value="HAMP"/>
    <property type="match status" value="1"/>
</dbReference>
<dbReference type="Proteomes" id="UP000002734">
    <property type="component" value="Chromosome"/>
</dbReference>
<dbReference type="NCBIfam" id="NF012163">
    <property type="entry name" value="BaeS_SmeS"/>
    <property type="match status" value="1"/>
</dbReference>
<dbReference type="PROSITE" id="PS50885">
    <property type="entry name" value="HAMP"/>
    <property type="match status" value="1"/>
</dbReference>
<dbReference type="InterPro" id="IPR036890">
    <property type="entry name" value="HATPase_C_sf"/>
</dbReference>
<dbReference type="NCBIfam" id="NF007837">
    <property type="entry name" value="PRK10549.1"/>
    <property type="match status" value="1"/>
</dbReference>
<dbReference type="AlphaFoldDB" id="C6CAI5"/>
<evidence type="ECO:0000256" key="6">
    <source>
        <dbReference type="ARBA" id="ARBA00022777"/>
    </source>
</evidence>
<evidence type="ECO:0000256" key="2">
    <source>
        <dbReference type="ARBA" id="ARBA00004370"/>
    </source>
</evidence>
<evidence type="ECO:0000256" key="8">
    <source>
        <dbReference type="SAM" id="Phobius"/>
    </source>
</evidence>
<keyword evidence="5" id="KW-0808">Transferase</keyword>
<dbReference type="PANTHER" id="PTHR45453:SF1">
    <property type="entry name" value="PHOSPHATE REGULON SENSOR PROTEIN PHOR"/>
    <property type="match status" value="1"/>
</dbReference>
<dbReference type="InterPro" id="IPR004358">
    <property type="entry name" value="Sig_transdc_His_kin-like_C"/>
</dbReference>
<reference evidence="11" key="1">
    <citation type="submission" date="2009-06" db="EMBL/GenBank/DDBJ databases">
        <title>Complete sequence of Dickeya dadantii Ech703.</title>
        <authorList>
            <consortium name="US DOE Joint Genome Institute"/>
            <person name="Lucas S."/>
            <person name="Copeland A."/>
            <person name="Lapidus A."/>
            <person name="Glavina del Rio T."/>
            <person name="Dalin E."/>
            <person name="Tice H."/>
            <person name="Bruce D."/>
            <person name="Goodwin L."/>
            <person name="Pitluck S."/>
            <person name="Chertkov O."/>
            <person name="Brettin T."/>
            <person name="Detter J.C."/>
            <person name="Han C."/>
            <person name="Larimer F."/>
            <person name="Land M."/>
            <person name="Hauser L."/>
            <person name="Kyrpides N."/>
            <person name="Mikhailova N."/>
            <person name="Balakrishnan V."/>
            <person name="Glasner J."/>
            <person name="Perna N.T."/>
        </authorList>
    </citation>
    <scope>NUCLEOTIDE SEQUENCE [LARGE SCALE GENOMIC DNA]</scope>
    <source>
        <strain evidence="11">Ech703</strain>
    </source>
</reference>
<keyword evidence="4" id="KW-0597">Phosphoprotein</keyword>
<dbReference type="InterPro" id="IPR005467">
    <property type="entry name" value="His_kinase_dom"/>
</dbReference>
<gene>
    <name evidence="11" type="ordered locus">Dd703_2706</name>
</gene>
<dbReference type="KEGG" id="dda:Dd703_2706"/>
<evidence type="ECO:0000256" key="3">
    <source>
        <dbReference type="ARBA" id="ARBA00012438"/>
    </source>
</evidence>
<keyword evidence="8" id="KW-1133">Transmembrane helix</keyword>
<dbReference type="SUPFAM" id="SSF55874">
    <property type="entry name" value="ATPase domain of HSP90 chaperone/DNA topoisomerase II/histidine kinase"/>
    <property type="match status" value="1"/>
</dbReference>